<proteinExistence type="predicted"/>
<evidence type="ECO:0000313" key="1">
    <source>
        <dbReference type="EMBL" id="RIA87821.1"/>
    </source>
</evidence>
<name>A0A397SY26_9GLOM</name>
<comment type="caution">
    <text evidence="1">The sequence shown here is derived from an EMBL/GenBank/DDBJ whole genome shotgun (WGS) entry which is preliminary data.</text>
</comment>
<dbReference type="OrthoDB" id="2402962at2759"/>
<dbReference type="AlphaFoldDB" id="A0A397SY26"/>
<protein>
    <submittedName>
        <fullName evidence="1">Uncharacterized protein</fullName>
    </submittedName>
</protein>
<dbReference type="Proteomes" id="UP000265703">
    <property type="component" value="Unassembled WGS sequence"/>
</dbReference>
<gene>
    <name evidence="1" type="ORF">C1645_827244</name>
</gene>
<dbReference type="EMBL" id="QKYT01000291">
    <property type="protein sequence ID" value="RIA87821.1"/>
    <property type="molecule type" value="Genomic_DNA"/>
</dbReference>
<accession>A0A397SY26</accession>
<keyword evidence="2" id="KW-1185">Reference proteome</keyword>
<organism evidence="1 2">
    <name type="scientific">Glomus cerebriforme</name>
    <dbReference type="NCBI Taxonomy" id="658196"/>
    <lineage>
        <taxon>Eukaryota</taxon>
        <taxon>Fungi</taxon>
        <taxon>Fungi incertae sedis</taxon>
        <taxon>Mucoromycota</taxon>
        <taxon>Glomeromycotina</taxon>
        <taxon>Glomeromycetes</taxon>
        <taxon>Glomerales</taxon>
        <taxon>Glomeraceae</taxon>
        <taxon>Glomus</taxon>
    </lineage>
</organism>
<reference evidence="1 2" key="1">
    <citation type="submission" date="2018-06" db="EMBL/GenBank/DDBJ databases">
        <title>Comparative genomics reveals the genomic features of Rhizophagus irregularis, R. cerebriforme, R. diaphanum and Gigaspora rosea, and their symbiotic lifestyle signature.</title>
        <authorList>
            <person name="Morin E."/>
            <person name="San Clemente H."/>
            <person name="Chen E.C.H."/>
            <person name="De La Providencia I."/>
            <person name="Hainaut M."/>
            <person name="Kuo A."/>
            <person name="Kohler A."/>
            <person name="Murat C."/>
            <person name="Tang N."/>
            <person name="Roy S."/>
            <person name="Loubradou J."/>
            <person name="Henrissat B."/>
            <person name="Grigoriev I.V."/>
            <person name="Corradi N."/>
            <person name="Roux C."/>
            <person name="Martin F.M."/>
        </authorList>
    </citation>
    <scope>NUCLEOTIDE SEQUENCE [LARGE SCALE GENOMIC DNA]</scope>
    <source>
        <strain evidence="1 2">DAOM 227022</strain>
    </source>
</reference>
<evidence type="ECO:0000313" key="2">
    <source>
        <dbReference type="Proteomes" id="UP000265703"/>
    </source>
</evidence>
<sequence>MEHGTCEECKDKDEFYWCNTRHAKRFQQNFKNWSSVLEWIHYDRFYDIKCIAKSGFGLPLSPDELARATLPESF</sequence>